<feature type="compositionally biased region" description="Polar residues" evidence="1">
    <location>
        <begin position="1"/>
        <end position="15"/>
    </location>
</feature>
<reference evidence="3 4" key="1">
    <citation type="submission" date="2019-08" db="EMBL/GenBank/DDBJ databases">
        <title>Draft genome sequence of Ulvibacter marinus type strain NBRC 109484.</title>
        <authorList>
            <person name="Kawano K."/>
            <person name="Ushijima N."/>
            <person name="Kihara M."/>
            <person name="Itoh H."/>
        </authorList>
    </citation>
    <scope>NUCLEOTIDE SEQUENCE [LARGE SCALE GENOMIC DNA]</scope>
    <source>
        <strain evidence="3 4">NBRC 109484</strain>
    </source>
</reference>
<gene>
    <name evidence="3" type="ORF">ULMA_16770</name>
</gene>
<accession>A0A5J4IPH7</accession>
<name>A0A5J4IPH7_9FLAO</name>
<evidence type="ECO:0000313" key="4">
    <source>
        <dbReference type="Proteomes" id="UP000326509"/>
    </source>
</evidence>
<evidence type="ECO:0000256" key="2">
    <source>
        <dbReference type="SAM" id="Phobius"/>
    </source>
</evidence>
<protein>
    <recommendedName>
        <fullName evidence="5">Adenylosuccinate synthetase</fullName>
    </recommendedName>
</protein>
<evidence type="ECO:0008006" key="5">
    <source>
        <dbReference type="Google" id="ProtNLM"/>
    </source>
</evidence>
<feature type="region of interest" description="Disordered" evidence="1">
    <location>
        <begin position="1"/>
        <end position="21"/>
    </location>
</feature>
<sequence length="57" mass="6599">MKLFNSLLQIPTGTPNPRDGSQFDFSSPFDVIVYIVLPIVIVILYILYRKQRAKDQE</sequence>
<keyword evidence="2" id="KW-0472">Membrane</keyword>
<dbReference type="AlphaFoldDB" id="A0A5J4IPH7"/>
<comment type="caution">
    <text evidence="3">The sequence shown here is derived from an EMBL/GenBank/DDBJ whole genome shotgun (WGS) entry which is preliminary data.</text>
</comment>
<evidence type="ECO:0000256" key="1">
    <source>
        <dbReference type="SAM" id="MobiDB-lite"/>
    </source>
</evidence>
<proteinExistence type="predicted"/>
<dbReference type="RefSeq" id="WP_151673968.1">
    <property type="nucleotide sequence ID" value="NZ_BKCG01000003.1"/>
</dbReference>
<dbReference type="OrthoDB" id="1453373at2"/>
<evidence type="ECO:0000313" key="3">
    <source>
        <dbReference type="EMBL" id="GER59569.1"/>
    </source>
</evidence>
<keyword evidence="2" id="KW-0812">Transmembrane</keyword>
<keyword evidence="4" id="KW-1185">Reference proteome</keyword>
<feature type="transmembrane region" description="Helical" evidence="2">
    <location>
        <begin position="31"/>
        <end position="48"/>
    </location>
</feature>
<dbReference type="Proteomes" id="UP000326509">
    <property type="component" value="Unassembled WGS sequence"/>
</dbReference>
<dbReference type="EMBL" id="BKCG01000003">
    <property type="protein sequence ID" value="GER59569.1"/>
    <property type="molecule type" value="Genomic_DNA"/>
</dbReference>
<keyword evidence="2" id="KW-1133">Transmembrane helix</keyword>
<organism evidence="3 4">
    <name type="scientific">Patiriisocius marinus</name>
    <dbReference type="NCBI Taxonomy" id="1397112"/>
    <lineage>
        <taxon>Bacteria</taxon>
        <taxon>Pseudomonadati</taxon>
        <taxon>Bacteroidota</taxon>
        <taxon>Flavobacteriia</taxon>
        <taxon>Flavobacteriales</taxon>
        <taxon>Flavobacteriaceae</taxon>
        <taxon>Patiriisocius</taxon>
    </lineage>
</organism>